<dbReference type="EMBL" id="DXCH01000123">
    <property type="protein sequence ID" value="HIZ07151.1"/>
    <property type="molecule type" value="Genomic_DNA"/>
</dbReference>
<evidence type="ECO:0000256" key="2">
    <source>
        <dbReference type="ARBA" id="ARBA00021245"/>
    </source>
</evidence>
<dbReference type="Pfam" id="PF04542">
    <property type="entry name" value="Sigma70_r2"/>
    <property type="match status" value="1"/>
</dbReference>
<protein>
    <recommendedName>
        <fullName evidence="2">RNA polymerase sigma factor SigS</fullName>
    </recommendedName>
</protein>
<dbReference type="GO" id="GO:0003677">
    <property type="term" value="F:DNA binding"/>
    <property type="evidence" value="ECO:0007669"/>
    <property type="project" value="UniProtKB-KW"/>
</dbReference>
<dbReference type="GO" id="GO:0006352">
    <property type="term" value="P:DNA-templated transcription initiation"/>
    <property type="evidence" value="ECO:0007669"/>
    <property type="project" value="InterPro"/>
</dbReference>
<sequence>METKRFQDKTDEELIEMLRAGQSEIMDFLLEKYKNLVRKKANAMFLLGGDTDDLIQEGMIGLFKAIRDYDTKKGGNFFGFANLCVNRQIYSAVEAAARKKHGPLNSYVSLSGEDGEDADAVLFGNGLINQNKNPENLLISQEDLDIFWDSLEENLSSMEKKVLDAYLSGMNYRQIAEKLGKTEKSVDNALQRIKSKVSKIKNGKK</sequence>
<dbReference type="SUPFAM" id="SSF46894">
    <property type="entry name" value="C-terminal effector domain of the bipartite response regulators"/>
    <property type="match status" value="1"/>
</dbReference>
<reference evidence="9" key="1">
    <citation type="journal article" date="2021" name="PeerJ">
        <title>Extensive microbial diversity within the chicken gut microbiome revealed by metagenomics and culture.</title>
        <authorList>
            <person name="Gilroy R."/>
            <person name="Ravi A."/>
            <person name="Getino M."/>
            <person name="Pursley I."/>
            <person name="Horton D.L."/>
            <person name="Alikhan N.F."/>
            <person name="Baker D."/>
            <person name="Gharbi K."/>
            <person name="Hall N."/>
            <person name="Watson M."/>
            <person name="Adriaenssens E.M."/>
            <person name="Foster-Nyarko E."/>
            <person name="Jarju S."/>
            <person name="Secka A."/>
            <person name="Antonio M."/>
            <person name="Oren A."/>
            <person name="Chaudhuri R.R."/>
            <person name="La Ragione R."/>
            <person name="Hildebrand F."/>
            <person name="Pallen M.J."/>
        </authorList>
    </citation>
    <scope>NUCLEOTIDE SEQUENCE</scope>
    <source>
        <strain evidence="9">CHK192-9172</strain>
    </source>
</reference>
<evidence type="ECO:0000256" key="3">
    <source>
        <dbReference type="ARBA" id="ARBA00023015"/>
    </source>
</evidence>
<dbReference type="InterPro" id="IPR014284">
    <property type="entry name" value="RNA_pol_sigma-70_dom"/>
</dbReference>
<feature type="domain" description="RNA polymerase sigma-70" evidence="8">
    <location>
        <begin position="53"/>
        <end position="66"/>
    </location>
</feature>
<keyword evidence="5" id="KW-0238">DNA-binding</keyword>
<dbReference type="InterPro" id="IPR000943">
    <property type="entry name" value="RNA_pol_sigma70"/>
</dbReference>
<dbReference type="PROSITE" id="PS00715">
    <property type="entry name" value="SIGMA70_1"/>
    <property type="match status" value="1"/>
</dbReference>
<reference evidence="9" key="2">
    <citation type="submission" date="2021-04" db="EMBL/GenBank/DDBJ databases">
        <authorList>
            <person name="Gilroy R."/>
        </authorList>
    </citation>
    <scope>NUCLEOTIDE SEQUENCE</scope>
    <source>
        <strain evidence="9">CHK192-9172</strain>
    </source>
</reference>
<evidence type="ECO:0000259" key="8">
    <source>
        <dbReference type="PROSITE" id="PS00715"/>
    </source>
</evidence>
<comment type="similarity">
    <text evidence="1">Belongs to the sigma-70 factor family.</text>
</comment>
<dbReference type="Gene3D" id="1.20.120.1810">
    <property type="match status" value="1"/>
</dbReference>
<comment type="function">
    <text evidence="7">Sigma factors are initiation factors that promote the attachment of RNA polymerase to specific initiation sites and are then released. Sigma-S contributes to the protection against external stress, thus playing a role in cellular fitness and survival.</text>
</comment>
<dbReference type="InterPro" id="IPR007627">
    <property type="entry name" value="RNA_pol_sigma70_r2"/>
</dbReference>
<evidence type="ECO:0000256" key="5">
    <source>
        <dbReference type="ARBA" id="ARBA00023125"/>
    </source>
</evidence>
<dbReference type="Proteomes" id="UP000824024">
    <property type="component" value="Unassembled WGS sequence"/>
</dbReference>
<dbReference type="InterPro" id="IPR036388">
    <property type="entry name" value="WH-like_DNA-bd_sf"/>
</dbReference>
<dbReference type="AlphaFoldDB" id="A0A9D2IFZ2"/>
<gene>
    <name evidence="9" type="primary">sigH</name>
    <name evidence="9" type="ORF">IAA08_04355</name>
</gene>
<dbReference type="InterPro" id="IPR013249">
    <property type="entry name" value="RNA_pol_sigma70_r4_t2"/>
</dbReference>
<evidence type="ECO:0000256" key="1">
    <source>
        <dbReference type="ARBA" id="ARBA00007788"/>
    </source>
</evidence>
<dbReference type="Pfam" id="PF08281">
    <property type="entry name" value="Sigma70_r4_2"/>
    <property type="match status" value="1"/>
</dbReference>
<dbReference type="InterPro" id="IPR016032">
    <property type="entry name" value="Sig_transdc_resp-reg_C-effctor"/>
</dbReference>
<dbReference type="PANTHER" id="PTHR30385">
    <property type="entry name" value="SIGMA FACTOR F FLAGELLAR"/>
    <property type="match status" value="1"/>
</dbReference>
<dbReference type="PIRSF" id="PIRSF002939">
    <property type="entry name" value="RNA_polymerase_sigma-H_factor"/>
    <property type="match status" value="1"/>
</dbReference>
<evidence type="ECO:0000256" key="4">
    <source>
        <dbReference type="ARBA" id="ARBA00023082"/>
    </source>
</evidence>
<dbReference type="SUPFAM" id="SSF88946">
    <property type="entry name" value="Sigma2 domain of RNA polymerase sigma factors"/>
    <property type="match status" value="1"/>
</dbReference>
<accession>A0A9D2IFZ2</accession>
<dbReference type="InterPro" id="IPR013325">
    <property type="entry name" value="RNA_pol_sigma_r2"/>
</dbReference>
<evidence type="ECO:0000256" key="6">
    <source>
        <dbReference type="ARBA" id="ARBA00023163"/>
    </source>
</evidence>
<keyword evidence="3" id="KW-0805">Transcription regulation</keyword>
<comment type="caution">
    <text evidence="9">The sequence shown here is derived from an EMBL/GenBank/DDBJ whole genome shotgun (WGS) entry which is preliminary data.</text>
</comment>
<evidence type="ECO:0000313" key="9">
    <source>
        <dbReference type="EMBL" id="HIZ07151.1"/>
    </source>
</evidence>
<dbReference type="PANTHER" id="PTHR30385:SF1">
    <property type="entry name" value="RNA POLYMERASE SIGMA-H FACTOR"/>
    <property type="match status" value="1"/>
</dbReference>
<evidence type="ECO:0000256" key="7">
    <source>
        <dbReference type="ARBA" id="ARBA00024701"/>
    </source>
</evidence>
<dbReference type="InterPro" id="IPR016371">
    <property type="entry name" value="RNA_pol_sigma-H_factor"/>
</dbReference>
<proteinExistence type="inferred from homology"/>
<dbReference type="Gene3D" id="1.10.10.10">
    <property type="entry name" value="Winged helix-like DNA-binding domain superfamily/Winged helix DNA-binding domain"/>
    <property type="match status" value="1"/>
</dbReference>
<dbReference type="NCBIfam" id="NF006148">
    <property type="entry name" value="PRK08295.1-5"/>
    <property type="match status" value="1"/>
</dbReference>
<dbReference type="GO" id="GO:0016987">
    <property type="term" value="F:sigma factor activity"/>
    <property type="evidence" value="ECO:0007669"/>
    <property type="project" value="UniProtKB-KW"/>
</dbReference>
<dbReference type="NCBIfam" id="TIGR02937">
    <property type="entry name" value="sigma70-ECF"/>
    <property type="match status" value="1"/>
</dbReference>
<organism evidence="9 10">
    <name type="scientific">Candidatus Eubacterium avistercoris</name>
    <dbReference type="NCBI Taxonomy" id="2838567"/>
    <lineage>
        <taxon>Bacteria</taxon>
        <taxon>Bacillati</taxon>
        <taxon>Bacillota</taxon>
        <taxon>Clostridia</taxon>
        <taxon>Eubacteriales</taxon>
        <taxon>Eubacteriaceae</taxon>
        <taxon>Eubacterium</taxon>
    </lineage>
</organism>
<evidence type="ECO:0000313" key="10">
    <source>
        <dbReference type="Proteomes" id="UP000824024"/>
    </source>
</evidence>
<name>A0A9D2IFZ2_9FIRM</name>
<keyword evidence="4" id="KW-0731">Sigma factor</keyword>
<keyword evidence="6" id="KW-0804">Transcription</keyword>